<gene>
    <name evidence="2" type="ORF">PAECIP111893_03197</name>
</gene>
<feature type="domain" description="HTH cro/C1-type" evidence="1">
    <location>
        <begin position="9"/>
        <end position="62"/>
    </location>
</feature>
<protein>
    <recommendedName>
        <fullName evidence="1">HTH cro/C1-type domain-containing protein</fullName>
    </recommendedName>
</protein>
<dbReference type="PROSITE" id="PS50943">
    <property type="entry name" value="HTH_CROC1"/>
    <property type="match status" value="1"/>
</dbReference>
<dbReference type="RefSeq" id="WP_236343543.1">
    <property type="nucleotide sequence ID" value="NZ_CAKMMF010000017.1"/>
</dbReference>
<dbReference type="InterPro" id="IPR010982">
    <property type="entry name" value="Lambda_DNA-bd_dom_sf"/>
</dbReference>
<keyword evidence="3" id="KW-1185">Reference proteome</keyword>
<name>A0ABN8GJD4_9BACL</name>
<dbReference type="InterPro" id="IPR001387">
    <property type="entry name" value="Cro/C1-type_HTH"/>
</dbReference>
<evidence type="ECO:0000313" key="3">
    <source>
        <dbReference type="Proteomes" id="UP000838686"/>
    </source>
</evidence>
<dbReference type="EMBL" id="CAKMMF010000017">
    <property type="protein sequence ID" value="CAH1210316.1"/>
    <property type="molecule type" value="Genomic_DNA"/>
</dbReference>
<dbReference type="Proteomes" id="UP000838686">
    <property type="component" value="Unassembled WGS sequence"/>
</dbReference>
<dbReference type="Gene3D" id="1.10.260.40">
    <property type="entry name" value="lambda repressor-like DNA-binding domains"/>
    <property type="match status" value="1"/>
</dbReference>
<accession>A0ABN8GJD4</accession>
<dbReference type="SMART" id="SM00530">
    <property type="entry name" value="HTH_XRE"/>
    <property type="match status" value="1"/>
</dbReference>
<reference evidence="2" key="1">
    <citation type="submission" date="2022-01" db="EMBL/GenBank/DDBJ databases">
        <authorList>
            <person name="Criscuolo A."/>
        </authorList>
    </citation>
    <scope>NUCLEOTIDE SEQUENCE</scope>
    <source>
        <strain evidence="2">CIP111893</strain>
    </source>
</reference>
<sequence>MKISVNPRLSEILKERAMTQMTLSALSGVPQGSISRFDSNSRHEAAHMFAIARALGINVEELFTVSVDKT</sequence>
<dbReference type="SUPFAM" id="SSF47413">
    <property type="entry name" value="lambda repressor-like DNA-binding domains"/>
    <property type="match status" value="1"/>
</dbReference>
<organism evidence="2 3">
    <name type="scientific">Paenibacillus plantiphilus</name>
    <dbReference type="NCBI Taxonomy" id="2905650"/>
    <lineage>
        <taxon>Bacteria</taxon>
        <taxon>Bacillati</taxon>
        <taxon>Bacillota</taxon>
        <taxon>Bacilli</taxon>
        <taxon>Bacillales</taxon>
        <taxon>Paenibacillaceae</taxon>
        <taxon>Paenibacillus</taxon>
    </lineage>
</organism>
<comment type="caution">
    <text evidence="2">The sequence shown here is derived from an EMBL/GenBank/DDBJ whole genome shotgun (WGS) entry which is preliminary data.</text>
</comment>
<dbReference type="CDD" id="cd00093">
    <property type="entry name" value="HTH_XRE"/>
    <property type="match status" value="1"/>
</dbReference>
<evidence type="ECO:0000313" key="2">
    <source>
        <dbReference type="EMBL" id="CAH1210316.1"/>
    </source>
</evidence>
<proteinExistence type="predicted"/>
<dbReference type="Pfam" id="PF13443">
    <property type="entry name" value="HTH_26"/>
    <property type="match status" value="1"/>
</dbReference>
<evidence type="ECO:0000259" key="1">
    <source>
        <dbReference type="PROSITE" id="PS50943"/>
    </source>
</evidence>